<dbReference type="Proteomes" id="UP001155220">
    <property type="component" value="Unassembled WGS sequence"/>
</dbReference>
<dbReference type="InterPro" id="IPR011051">
    <property type="entry name" value="RmlC_Cupin_sf"/>
</dbReference>
<proteinExistence type="predicted"/>
<dbReference type="InterPro" id="IPR031723">
    <property type="entry name" value="DMSP_lyase"/>
</dbReference>
<name>A0A9X2HFY9_9HYPH</name>
<dbReference type="EMBL" id="JALHBS010000087">
    <property type="protein sequence ID" value="MCP3056309.1"/>
    <property type="molecule type" value="Genomic_DNA"/>
</dbReference>
<organism evidence="1 2">
    <name type="scientific">Aurantimonas marianensis</name>
    <dbReference type="NCBI Taxonomy" id="2920428"/>
    <lineage>
        <taxon>Bacteria</taxon>
        <taxon>Pseudomonadati</taxon>
        <taxon>Pseudomonadota</taxon>
        <taxon>Alphaproteobacteria</taxon>
        <taxon>Hyphomicrobiales</taxon>
        <taxon>Aurantimonadaceae</taxon>
        <taxon>Aurantimonas</taxon>
    </lineage>
</organism>
<dbReference type="SUPFAM" id="SSF51182">
    <property type="entry name" value="RmlC-like cupins"/>
    <property type="match status" value="1"/>
</dbReference>
<evidence type="ECO:0000313" key="2">
    <source>
        <dbReference type="Proteomes" id="UP001155220"/>
    </source>
</evidence>
<accession>A0A9X2HFY9</accession>
<protein>
    <submittedName>
        <fullName evidence="1">Dimethylsulfoniopropionate lyase</fullName>
    </submittedName>
</protein>
<keyword evidence="1" id="KW-0456">Lyase</keyword>
<evidence type="ECO:0000313" key="1">
    <source>
        <dbReference type="EMBL" id="MCP3056309.1"/>
    </source>
</evidence>
<dbReference type="Gene3D" id="2.60.120.10">
    <property type="entry name" value="Jelly Rolls"/>
    <property type="match status" value="1"/>
</dbReference>
<keyword evidence="2" id="KW-1185">Reference proteome</keyword>
<dbReference type="Pfam" id="PF16867">
    <property type="entry name" value="DMSP_lyase"/>
    <property type="match status" value="1"/>
</dbReference>
<comment type="caution">
    <text evidence="1">The sequence shown here is derived from an EMBL/GenBank/DDBJ whole genome shotgun (WGS) entry which is preliminary data.</text>
</comment>
<dbReference type="AlphaFoldDB" id="A0A9X2HFY9"/>
<dbReference type="GO" id="GO:0047869">
    <property type="term" value="F:dimethylpropiothetin dethiomethylase activity"/>
    <property type="evidence" value="ECO:0007669"/>
    <property type="project" value="InterPro"/>
</dbReference>
<reference evidence="1" key="1">
    <citation type="submission" date="2022-03" db="EMBL/GenBank/DDBJ databases">
        <title>Aurantimonas Liuensis sp. Nov., isolated from the hadal seawater of the Mariana Trench.</title>
        <authorList>
            <person name="Liu R."/>
        </authorList>
    </citation>
    <scope>NUCLEOTIDE SEQUENCE</scope>
    <source>
        <strain evidence="1">LRZ36</strain>
    </source>
</reference>
<dbReference type="RefSeq" id="WP_253965123.1">
    <property type="nucleotide sequence ID" value="NZ_JALHBS010000087.1"/>
</dbReference>
<gene>
    <name evidence="1" type="ORF">MJ956_14335</name>
</gene>
<dbReference type="InterPro" id="IPR014710">
    <property type="entry name" value="RmlC-like_jellyroll"/>
</dbReference>
<sequence>MVLSANPDWLYLLREFDHVYRRGSAGGSAVIRGHRRRVREALSRIIDNDPEIGPREPHTLPVVAHFGRAIDMAATGPLAALARAVDRVSGQITWEHGYSRIPQHLARQYAYCELLGPQGPVRADCLIIGLVLFAPNTTYPQHSHHEIEESYVSVSGAWSENDVAVYAPGSLILNRSGHEHRITVGGLDPCLLAYAWLGPAERLAAPQMRFSKPARKG</sequence>